<gene>
    <name evidence="1" type="ORF">H7993_08090</name>
</gene>
<organism evidence="1 2">
    <name type="scientific">Pseudomonas baltica</name>
    <dbReference type="NCBI Taxonomy" id="2762576"/>
    <lineage>
        <taxon>Bacteria</taxon>
        <taxon>Pseudomonadati</taxon>
        <taxon>Pseudomonadota</taxon>
        <taxon>Gammaproteobacteria</taxon>
        <taxon>Pseudomonadales</taxon>
        <taxon>Pseudomonadaceae</taxon>
        <taxon>Pseudomonas</taxon>
    </lineage>
</organism>
<name>A0A7X1KTF3_9PSED</name>
<proteinExistence type="predicted"/>
<dbReference type="Proteomes" id="UP000546173">
    <property type="component" value="Unassembled WGS sequence"/>
</dbReference>
<dbReference type="AlphaFoldDB" id="A0A7X1KTF3"/>
<protein>
    <submittedName>
        <fullName evidence="1">Amidase</fullName>
    </submittedName>
</protein>
<keyword evidence="2" id="KW-1185">Reference proteome</keyword>
<evidence type="ECO:0000313" key="1">
    <source>
        <dbReference type="EMBL" id="MBC2678345.1"/>
    </source>
</evidence>
<evidence type="ECO:0000313" key="2">
    <source>
        <dbReference type="Proteomes" id="UP000546173"/>
    </source>
</evidence>
<comment type="caution">
    <text evidence="1">The sequence shown here is derived from an EMBL/GenBank/DDBJ whole genome shotgun (WGS) entry which is preliminary data.</text>
</comment>
<reference evidence="1 2" key="1">
    <citation type="submission" date="2020-08" db="EMBL/GenBank/DDBJ databases">
        <title>Pseudomonas sp. nov.</title>
        <authorList>
            <person name="Gieschler S."/>
            <person name="Fiedler G."/>
            <person name="Brinks E."/>
            <person name="Boehnlein C."/>
            <person name="Franz C.M.A.P."/>
            <person name="Kabisch J."/>
        </authorList>
    </citation>
    <scope>NUCLEOTIDE SEQUENCE [LARGE SCALE GENOMIC DNA]</scope>
    <source>
        <strain evidence="1 2">MBT-2</strain>
    </source>
</reference>
<accession>A0A7X1KTF3</accession>
<dbReference type="EMBL" id="JACMYH010000001">
    <property type="protein sequence ID" value="MBC2678345.1"/>
    <property type="molecule type" value="Genomic_DNA"/>
</dbReference>
<dbReference type="RefSeq" id="WP_122479425.1">
    <property type="nucleotide sequence ID" value="NZ_JACMYH010000001.1"/>
</dbReference>
<sequence length="109" mass="11914">MSTGKRAWAALGLLLSLAAATWLWHERTQLLAFPDILSAFSAKEYCSCRYVLQNSADYCQSYIKQYLPLSSLSEDAGQRRVLASGLGRSNTAAWVGPRQGCRLIPGSDG</sequence>